<dbReference type="Proteomes" id="UP000019149">
    <property type="component" value="Unassembled WGS sequence"/>
</dbReference>
<name>W6U6R4_ECHGR</name>
<dbReference type="RefSeq" id="XP_024348096.1">
    <property type="nucleotide sequence ID" value="XM_024497501.1"/>
</dbReference>
<dbReference type="GeneID" id="36343967"/>
<protein>
    <submittedName>
        <fullName evidence="1">Uncharacterized protein</fullName>
    </submittedName>
</protein>
<comment type="caution">
    <text evidence="1">The sequence shown here is derived from an EMBL/GenBank/DDBJ whole genome shotgun (WGS) entry which is preliminary data.</text>
</comment>
<accession>W6U6R4</accession>
<reference evidence="1 2" key="1">
    <citation type="journal article" date="2013" name="Nat. Genet.">
        <title>The genome of the hydatid tapeworm Echinococcus granulosus.</title>
        <authorList>
            <person name="Zheng H."/>
            <person name="Zhang W."/>
            <person name="Zhang L."/>
            <person name="Zhang Z."/>
            <person name="Li J."/>
            <person name="Lu G."/>
            <person name="Zhu Y."/>
            <person name="Wang Y."/>
            <person name="Huang Y."/>
            <person name="Liu J."/>
            <person name="Kang H."/>
            <person name="Chen J."/>
            <person name="Wang L."/>
            <person name="Chen A."/>
            <person name="Yu S."/>
            <person name="Gao Z."/>
            <person name="Jin L."/>
            <person name="Gu W."/>
            <person name="Wang Z."/>
            <person name="Zhao L."/>
            <person name="Shi B."/>
            <person name="Wen H."/>
            <person name="Lin R."/>
            <person name="Jones M.K."/>
            <person name="Brejova B."/>
            <person name="Vinar T."/>
            <person name="Zhao G."/>
            <person name="McManus D.P."/>
            <person name="Chen Z."/>
            <person name="Zhou Y."/>
            <person name="Wang S."/>
        </authorList>
    </citation>
    <scope>NUCLEOTIDE SEQUENCE [LARGE SCALE GENOMIC DNA]</scope>
</reference>
<dbReference type="AlphaFoldDB" id="W6U6R4"/>
<sequence length="118" mass="13314">MYDLSLVDETCKQLCFCSFDDISHCSMEIVVESLHCGTEGHTKRLPWTKNQSTKETIGGSDHYALAELVITVKETVRCGLYEKLQHQAFTVHYSDGFTHSNANLLQPDSAAVHLMPYF</sequence>
<proteinExistence type="predicted"/>
<dbReference type="KEGG" id="egl:EGR_08252"/>
<keyword evidence="2" id="KW-1185">Reference proteome</keyword>
<evidence type="ECO:0000313" key="1">
    <source>
        <dbReference type="EMBL" id="EUB56900.1"/>
    </source>
</evidence>
<evidence type="ECO:0000313" key="2">
    <source>
        <dbReference type="Proteomes" id="UP000019149"/>
    </source>
</evidence>
<dbReference type="CTD" id="36343967"/>
<organism evidence="1 2">
    <name type="scientific">Echinococcus granulosus</name>
    <name type="common">Hydatid tapeworm</name>
    <dbReference type="NCBI Taxonomy" id="6210"/>
    <lineage>
        <taxon>Eukaryota</taxon>
        <taxon>Metazoa</taxon>
        <taxon>Spiralia</taxon>
        <taxon>Lophotrochozoa</taxon>
        <taxon>Platyhelminthes</taxon>
        <taxon>Cestoda</taxon>
        <taxon>Eucestoda</taxon>
        <taxon>Cyclophyllidea</taxon>
        <taxon>Taeniidae</taxon>
        <taxon>Echinococcus</taxon>
        <taxon>Echinococcus granulosus group</taxon>
    </lineage>
</organism>
<dbReference type="EMBL" id="APAU02000100">
    <property type="protein sequence ID" value="EUB56900.1"/>
    <property type="molecule type" value="Genomic_DNA"/>
</dbReference>
<gene>
    <name evidence="1" type="ORF">EGR_08252</name>
</gene>